<proteinExistence type="predicted"/>
<organism evidence="7 8">
    <name type="scientific">Rhodoferax lithotrophicus</name>
    <dbReference type="NCBI Taxonomy" id="2798804"/>
    <lineage>
        <taxon>Bacteria</taxon>
        <taxon>Pseudomonadati</taxon>
        <taxon>Pseudomonadota</taxon>
        <taxon>Betaproteobacteria</taxon>
        <taxon>Burkholderiales</taxon>
        <taxon>Comamonadaceae</taxon>
        <taxon>Rhodoferax</taxon>
    </lineage>
</organism>
<dbReference type="PIRSF" id="PIRSF005739">
    <property type="entry name" value="O-mtase"/>
    <property type="match status" value="1"/>
</dbReference>
<dbReference type="PANTHER" id="PTHR43712">
    <property type="entry name" value="PUTATIVE (AFU_ORTHOLOGUE AFUA_4G14580)-RELATED"/>
    <property type="match status" value="1"/>
</dbReference>
<feature type="signal peptide" evidence="4">
    <location>
        <begin position="1"/>
        <end position="25"/>
    </location>
</feature>
<sequence length="377" mass="41319">MSLQRRPLVARAFALLAKFSNAMQAWPNRMTPPAFRLLQIGSAFWQSRVLAVAARLDLATVLGDATLPATDLAAQVGADPHALRRLLRMLAAMGVFDEVTPGCYRNNALSNALRTDKPGSVRAMVLMHNSPEMSRPWFEQLEQGIRSGDVPFRLQHGQELFDYMDSHAEFDALFAQAMDQVEALTGDSFATEFDWRAFERIIDVGGSKGAKSMAILKRHPHLHAVVVDRAQTVGHAAEFWRTQPGADTAHALARMRFEVGDVLADVPAAASPKDAYLLSAVLHGFDDDTSVQALRTVARAAAAQNARIVLLELVMPDHHADLASASFDMQMLMGTRGRERTGSEWEAVFARAGVRLEEVVHLASFGKLLVLRATQTG</sequence>
<dbReference type="InterPro" id="IPR016461">
    <property type="entry name" value="COMT-like"/>
</dbReference>
<dbReference type="Gene3D" id="3.40.50.150">
    <property type="entry name" value="Vaccinia Virus protein VP39"/>
    <property type="match status" value="1"/>
</dbReference>
<evidence type="ECO:0000256" key="4">
    <source>
        <dbReference type="SAM" id="SignalP"/>
    </source>
</evidence>
<accession>A0ABM7MTI1</accession>
<protein>
    <submittedName>
        <fullName evidence="7">Phenazine-1-carboxylate N-methyltransferase</fullName>
    </submittedName>
</protein>
<evidence type="ECO:0000256" key="1">
    <source>
        <dbReference type="ARBA" id="ARBA00022603"/>
    </source>
</evidence>
<keyword evidence="8" id="KW-1185">Reference proteome</keyword>
<name>A0ABM7MTI1_9BURK</name>
<dbReference type="Proteomes" id="UP000824366">
    <property type="component" value="Chromosome"/>
</dbReference>
<evidence type="ECO:0000313" key="7">
    <source>
        <dbReference type="EMBL" id="BCO29729.1"/>
    </source>
</evidence>
<dbReference type="PROSITE" id="PS51683">
    <property type="entry name" value="SAM_OMT_II"/>
    <property type="match status" value="1"/>
</dbReference>
<dbReference type="PANTHER" id="PTHR43712:SF2">
    <property type="entry name" value="O-METHYLTRANSFERASE CICE"/>
    <property type="match status" value="1"/>
</dbReference>
<feature type="domain" description="O-methyltransferase C-terminal" evidence="5">
    <location>
        <begin position="138"/>
        <end position="354"/>
    </location>
</feature>
<dbReference type="Pfam" id="PF00891">
    <property type="entry name" value="Methyltransf_2"/>
    <property type="match status" value="1"/>
</dbReference>
<dbReference type="Pfam" id="PF08100">
    <property type="entry name" value="Dimerisation"/>
    <property type="match status" value="1"/>
</dbReference>
<keyword evidence="4" id="KW-0732">Signal</keyword>
<dbReference type="InterPro" id="IPR036390">
    <property type="entry name" value="WH_DNA-bd_sf"/>
</dbReference>
<keyword evidence="3" id="KW-0949">S-adenosyl-L-methionine</keyword>
<keyword evidence="2" id="KW-0808">Transferase</keyword>
<dbReference type="SUPFAM" id="SSF46785">
    <property type="entry name" value="Winged helix' DNA-binding domain"/>
    <property type="match status" value="1"/>
</dbReference>
<evidence type="ECO:0000259" key="6">
    <source>
        <dbReference type="Pfam" id="PF08100"/>
    </source>
</evidence>
<feature type="domain" description="O-methyltransferase dimerisation" evidence="6">
    <location>
        <begin position="42"/>
        <end position="114"/>
    </location>
</feature>
<evidence type="ECO:0000256" key="3">
    <source>
        <dbReference type="ARBA" id="ARBA00022691"/>
    </source>
</evidence>
<gene>
    <name evidence="7" type="ORF">MIZ03_4653</name>
</gene>
<keyword evidence="1" id="KW-0489">Methyltransferase</keyword>
<evidence type="ECO:0000313" key="8">
    <source>
        <dbReference type="Proteomes" id="UP000824366"/>
    </source>
</evidence>
<dbReference type="InterPro" id="IPR036388">
    <property type="entry name" value="WH-like_DNA-bd_sf"/>
</dbReference>
<dbReference type="Gene3D" id="1.10.10.10">
    <property type="entry name" value="Winged helix-like DNA-binding domain superfamily/Winged helix DNA-binding domain"/>
    <property type="match status" value="1"/>
</dbReference>
<feature type="chain" id="PRO_5046765248" evidence="4">
    <location>
        <begin position="26"/>
        <end position="377"/>
    </location>
</feature>
<dbReference type="InterPro" id="IPR029063">
    <property type="entry name" value="SAM-dependent_MTases_sf"/>
</dbReference>
<reference evidence="7 8" key="1">
    <citation type="journal article" date="2021" name="Microbiol. Spectr.">
        <title>A Single Bacterium Capable of Oxidation and Reduction of Iron at Circumneutral pH.</title>
        <authorList>
            <person name="Kato S."/>
            <person name="Ohkuma M."/>
        </authorList>
    </citation>
    <scope>NUCLEOTIDE SEQUENCE [LARGE SCALE GENOMIC DNA]</scope>
    <source>
        <strain evidence="7 8">MIZ03</strain>
    </source>
</reference>
<dbReference type="InterPro" id="IPR012967">
    <property type="entry name" value="COMT_dimerisation"/>
</dbReference>
<evidence type="ECO:0000256" key="2">
    <source>
        <dbReference type="ARBA" id="ARBA00022679"/>
    </source>
</evidence>
<evidence type="ECO:0000259" key="5">
    <source>
        <dbReference type="Pfam" id="PF00891"/>
    </source>
</evidence>
<dbReference type="RefSeq" id="WP_223906017.1">
    <property type="nucleotide sequence ID" value="NZ_AP024238.1"/>
</dbReference>
<dbReference type="SUPFAM" id="SSF53335">
    <property type="entry name" value="S-adenosyl-L-methionine-dependent methyltransferases"/>
    <property type="match status" value="1"/>
</dbReference>
<dbReference type="InterPro" id="IPR001077">
    <property type="entry name" value="COMT_C"/>
</dbReference>
<dbReference type="EMBL" id="AP024238">
    <property type="protein sequence ID" value="BCO29729.1"/>
    <property type="molecule type" value="Genomic_DNA"/>
</dbReference>